<organism evidence="1 2">
    <name type="scientific">Silvanigrella aquatica</name>
    <dbReference type="NCBI Taxonomy" id="1915309"/>
    <lineage>
        <taxon>Bacteria</taxon>
        <taxon>Pseudomonadati</taxon>
        <taxon>Bdellovibrionota</taxon>
        <taxon>Oligoflexia</taxon>
        <taxon>Silvanigrellales</taxon>
        <taxon>Silvanigrellaceae</taxon>
        <taxon>Silvanigrella</taxon>
    </lineage>
</organism>
<dbReference type="RefSeq" id="WP_148698363.1">
    <property type="nucleotide sequence ID" value="NZ_CP017834.1"/>
</dbReference>
<keyword evidence="2" id="KW-1185">Reference proteome</keyword>
<accession>A0A1L4D333</accession>
<dbReference type="AlphaFoldDB" id="A0A1L4D333"/>
<reference evidence="1 2" key="1">
    <citation type="submission" date="2016-10" db="EMBL/GenBank/DDBJ databases">
        <title>Silvanigrella aquatica sp. nov., isolated from a freshwater lake located in the Black Forest, Germany, description of Silvanigrellaceae fam. nov., Silvanigrellales ord. nov., reclassification of the order Bdellovibrionales in the class Oligoflexia, reclassification of the families Bacteriovoracaceae and Halobacteriovoraceae in the new order Bacteriovoracales ord. nov., and reclassification of the family Pseudobacteriovoracaceae in the order Oligoflexiales.</title>
        <authorList>
            <person name="Hahn M.W."/>
            <person name="Schmidt J."/>
            <person name="Koll U."/>
            <person name="Rohde M."/>
            <person name="Verbag S."/>
            <person name="Pitt A."/>
            <person name="Nakai R."/>
            <person name="Naganuma T."/>
            <person name="Lang E."/>
        </authorList>
    </citation>
    <scope>NUCLEOTIDE SEQUENCE [LARGE SCALE GENOMIC DNA]</scope>
    <source>
        <strain evidence="1 2">MWH-Nonnen-W8red</strain>
    </source>
</reference>
<proteinExistence type="predicted"/>
<name>A0A1L4D333_9BACT</name>
<sequence length="146" mass="16663">MFKLFLIIATTTSIQAFANYNIPLLVKEVHEKNIENGITISTKCEIYNRLVLITKKVEDIESVRSKIIQVNGDMNKLINDADNGYFIFPETPEDGVINMYYAQKILQNGYVRKVKLFESSGDGDKSIQNTSKSAFKIRKFLDLNCN</sequence>
<dbReference type="KEGG" id="saqi:AXG55_12135"/>
<evidence type="ECO:0000313" key="2">
    <source>
        <dbReference type="Proteomes" id="UP000184731"/>
    </source>
</evidence>
<dbReference type="EMBL" id="CP017834">
    <property type="protein sequence ID" value="APJ04613.1"/>
    <property type="molecule type" value="Genomic_DNA"/>
</dbReference>
<evidence type="ECO:0000313" key="1">
    <source>
        <dbReference type="EMBL" id="APJ04613.1"/>
    </source>
</evidence>
<protein>
    <submittedName>
        <fullName evidence="1">Uncharacterized protein</fullName>
    </submittedName>
</protein>
<gene>
    <name evidence="1" type="ORF">AXG55_12135</name>
</gene>
<dbReference type="Proteomes" id="UP000184731">
    <property type="component" value="Chromosome"/>
</dbReference>